<dbReference type="PANTHER" id="PTHR21661">
    <property type="entry name" value="EPOXIDE HYDROLASE 1-RELATED"/>
    <property type="match status" value="1"/>
</dbReference>
<dbReference type="GO" id="GO:0004301">
    <property type="term" value="F:epoxide hydrolase activity"/>
    <property type="evidence" value="ECO:0007669"/>
    <property type="project" value="TreeGrafter"/>
</dbReference>
<dbReference type="OrthoDB" id="7130006at2759"/>
<comment type="caution">
    <text evidence="3">The sequence shown here is derived from an EMBL/GenBank/DDBJ whole genome shotgun (WGS) entry which is preliminary data.</text>
</comment>
<name>A0A5A8DA65_CAFRO</name>
<reference evidence="3 4" key="1">
    <citation type="submission" date="2019-07" db="EMBL/GenBank/DDBJ databases">
        <title>Genomes of Cafeteria roenbergensis.</title>
        <authorList>
            <person name="Fischer M.G."/>
            <person name="Hackl T."/>
            <person name="Roman M."/>
        </authorList>
    </citation>
    <scope>NUCLEOTIDE SEQUENCE [LARGE SCALE GENOMIC DNA]</scope>
    <source>
        <strain evidence="3 4">E4-10P</strain>
    </source>
</reference>
<evidence type="ECO:0000256" key="2">
    <source>
        <dbReference type="ARBA" id="ARBA00022801"/>
    </source>
</evidence>
<evidence type="ECO:0000256" key="1">
    <source>
        <dbReference type="ARBA" id="ARBA00010088"/>
    </source>
</evidence>
<evidence type="ECO:0000313" key="3">
    <source>
        <dbReference type="EMBL" id="KAA0162128.1"/>
    </source>
</evidence>
<dbReference type="EMBL" id="VLTO01000127">
    <property type="protein sequence ID" value="KAA0162128.1"/>
    <property type="molecule type" value="Genomic_DNA"/>
</dbReference>
<proteinExistence type="inferred from homology"/>
<dbReference type="SUPFAM" id="SSF53474">
    <property type="entry name" value="alpha/beta-Hydrolases"/>
    <property type="match status" value="1"/>
</dbReference>
<dbReference type="Gene3D" id="3.40.50.1820">
    <property type="entry name" value="alpha/beta hydrolase"/>
    <property type="match status" value="1"/>
</dbReference>
<dbReference type="Proteomes" id="UP000322899">
    <property type="component" value="Unassembled WGS sequence"/>
</dbReference>
<keyword evidence="2" id="KW-0378">Hydrolase</keyword>
<sequence>MGPCAGALAVAAAVAAAGIVYLQLRPLPVVPERYLAPQSEAEWRTWAGQWQAHEQCQGADPLEPAVRAVPGGLWDRESLAGRGLTELTRRIKAGLADLPDESLPGSGPHGWDYGMQTPFLRELGARWLAALEPGSDGAPGVLEVAASAFPAQTACVAGLHTFMLRLDKVRLPVGAVRQLVKTSLEAARGPGRAFDQEALLAGPRALADLDAAAARLAAHRERPAAGKRPLLVLLHGWPSGPAEYLPVLRALASLNETARGDGAGGGGSLDAWIELDVVAPALPGFGGSAPALPRGAGAALGSDDQELWSLRRRGPDAVDLAHWLAAVPRALGYAAWGSTGRASTPVGGYFVAGGDYGGLVAGVLGQVERDPALLGVHLSMWPIQAQRPLTLARTALTALLPAALRPAARALGAALDAADTERFGNGSLASVIGDLAMQSGYLHHQATFPDTLAAALRGNPLGTAAWVLDKLIVWTAPCFRARGAPFASPGACMLARYPLAPALLMVHDHLRSVRAPLRLYRDALRSPRSITSLAAAVPARAALLSLEQETLFRVPFAWAGDKFVSVAQTAALPGSGHFAGLEAPRPLLADVLRFVVGTLAEERSDAGSDGAADEL</sequence>
<comment type="similarity">
    <text evidence="1">Belongs to the peptidase S33 family.</text>
</comment>
<organism evidence="3 4">
    <name type="scientific">Cafeteria roenbergensis</name>
    <name type="common">Marine flagellate</name>
    <dbReference type="NCBI Taxonomy" id="33653"/>
    <lineage>
        <taxon>Eukaryota</taxon>
        <taxon>Sar</taxon>
        <taxon>Stramenopiles</taxon>
        <taxon>Bigyra</taxon>
        <taxon>Opalozoa</taxon>
        <taxon>Bicosoecida</taxon>
        <taxon>Cafeteriaceae</taxon>
        <taxon>Cafeteria</taxon>
    </lineage>
</organism>
<dbReference type="GO" id="GO:0097176">
    <property type="term" value="P:epoxide metabolic process"/>
    <property type="evidence" value="ECO:0007669"/>
    <property type="project" value="TreeGrafter"/>
</dbReference>
<evidence type="ECO:0000313" key="4">
    <source>
        <dbReference type="Proteomes" id="UP000322899"/>
    </source>
</evidence>
<accession>A0A5A8DA65</accession>
<dbReference type="AlphaFoldDB" id="A0A5A8DA65"/>
<protein>
    <recommendedName>
        <fullName evidence="5">Epoxide hydrolase N-terminal domain-containing protein</fullName>
    </recommendedName>
</protein>
<gene>
    <name evidence="3" type="ORF">FNF27_08096</name>
</gene>
<evidence type="ECO:0008006" key="5">
    <source>
        <dbReference type="Google" id="ProtNLM"/>
    </source>
</evidence>
<dbReference type="PANTHER" id="PTHR21661:SF35">
    <property type="entry name" value="EPOXIDE HYDROLASE"/>
    <property type="match status" value="1"/>
</dbReference>
<dbReference type="InterPro" id="IPR029058">
    <property type="entry name" value="AB_hydrolase_fold"/>
</dbReference>